<feature type="compositionally biased region" description="Basic and acidic residues" evidence="1">
    <location>
        <begin position="42"/>
        <end position="56"/>
    </location>
</feature>
<dbReference type="EMBL" id="LWCI01000042">
    <property type="protein sequence ID" value="KZS66756.1"/>
    <property type="molecule type" value="Genomic_DNA"/>
</dbReference>
<comment type="caution">
    <text evidence="2">The sequence shown here is derived from an EMBL/GenBank/DDBJ whole genome shotgun (WGS) entry which is preliminary data.</text>
</comment>
<proteinExistence type="predicted"/>
<organism evidence="2 3">
    <name type="scientific">Mycobacterium ostraviense</name>
    <dbReference type="NCBI Taxonomy" id="2738409"/>
    <lineage>
        <taxon>Bacteria</taxon>
        <taxon>Bacillati</taxon>
        <taxon>Actinomycetota</taxon>
        <taxon>Actinomycetes</taxon>
        <taxon>Mycobacteriales</taxon>
        <taxon>Mycobacteriaceae</taxon>
        <taxon>Mycobacterium</taxon>
    </lineage>
</organism>
<evidence type="ECO:0000313" key="3">
    <source>
        <dbReference type="Proteomes" id="UP000077342"/>
    </source>
</evidence>
<feature type="region of interest" description="Disordered" evidence="1">
    <location>
        <begin position="41"/>
        <end position="82"/>
    </location>
</feature>
<reference evidence="3" key="1">
    <citation type="submission" date="2016-04" db="EMBL/GenBank/DDBJ databases">
        <authorList>
            <person name="Strapagiel D."/>
            <person name="Borowka P."/>
            <person name="Marciniak B."/>
            <person name="Bakula Z."/>
            <person name="Van Ingen J."/>
            <person name="Safianowska A."/>
            <person name="Dziadek J."/>
            <person name="Jagielski T."/>
        </authorList>
    </citation>
    <scope>NUCLEOTIDE SEQUENCE [LARGE SCALE GENOMIC DNA]</scope>
    <source>
        <strain evidence="3">1010001458</strain>
    </source>
</reference>
<protein>
    <submittedName>
        <fullName evidence="2">Uncharacterized protein</fullName>
    </submittedName>
</protein>
<keyword evidence="3" id="KW-1185">Reference proteome</keyword>
<sequence>MDMLPADKEQHSVCVIAPGIEHRGRRLRGVRRALSGGVMTISHHESEGTQQHSDHRYQRRRLAGPYPGGESAGTARSAGQQRFTRVRRCQNRVRFSFCAEGDEIAVGSALGADWMPWMQTRTSNRPGNGRRLS</sequence>
<dbReference type="Proteomes" id="UP000077342">
    <property type="component" value="Unassembled WGS sequence"/>
</dbReference>
<accession>A0A164DZ60</accession>
<evidence type="ECO:0000256" key="1">
    <source>
        <dbReference type="SAM" id="MobiDB-lite"/>
    </source>
</evidence>
<name>A0A164DZ60_9MYCO</name>
<evidence type="ECO:0000313" key="2">
    <source>
        <dbReference type="EMBL" id="KZS66756.1"/>
    </source>
</evidence>
<gene>
    <name evidence="2" type="ORF">A4G28_23585</name>
</gene>
<dbReference type="AlphaFoldDB" id="A0A164DZ60"/>